<keyword evidence="5 8" id="KW-0648">Protein biosynthesis</keyword>
<dbReference type="InterPro" id="IPR009000">
    <property type="entry name" value="Transl_B-barrel_sf"/>
</dbReference>
<dbReference type="AlphaFoldDB" id="A0A9E2F663"/>
<dbReference type="SUPFAM" id="SSF52540">
    <property type="entry name" value="P-loop containing nucleoside triphosphate hydrolases"/>
    <property type="match status" value="1"/>
</dbReference>
<dbReference type="SUPFAM" id="SSF52156">
    <property type="entry name" value="Initiation factor IF2/eIF5b, domain 3"/>
    <property type="match status" value="1"/>
</dbReference>
<dbReference type="Pfam" id="PF22042">
    <property type="entry name" value="EF-G_D2"/>
    <property type="match status" value="1"/>
</dbReference>
<keyword evidence="3 8" id="KW-0396">Initiation factor</keyword>
<evidence type="ECO:0000256" key="9">
    <source>
        <dbReference type="RuleBase" id="RU000644"/>
    </source>
</evidence>
<dbReference type="FunFam" id="2.40.30.10:FF:000008">
    <property type="entry name" value="Translation initiation factor IF-2"/>
    <property type="match status" value="1"/>
</dbReference>
<dbReference type="InterPro" id="IPR015760">
    <property type="entry name" value="TIF_IF2"/>
</dbReference>
<feature type="binding site" evidence="8">
    <location>
        <begin position="211"/>
        <end position="214"/>
    </location>
    <ligand>
        <name>GTP</name>
        <dbReference type="ChEBI" id="CHEBI:37565"/>
    </ligand>
</feature>
<dbReference type="CDD" id="cd03702">
    <property type="entry name" value="IF2_mtIF2_II"/>
    <property type="match status" value="1"/>
</dbReference>
<dbReference type="PANTHER" id="PTHR43381">
    <property type="entry name" value="TRANSLATION INITIATION FACTOR IF-2-RELATED"/>
    <property type="match status" value="1"/>
</dbReference>
<dbReference type="SUPFAM" id="SSF50447">
    <property type="entry name" value="Translation proteins"/>
    <property type="match status" value="2"/>
</dbReference>
<dbReference type="FunFam" id="3.40.50.300:FF:000019">
    <property type="entry name" value="Translation initiation factor IF-2"/>
    <property type="match status" value="1"/>
</dbReference>
<dbReference type="EMBL" id="QLTW01000002">
    <property type="protein sequence ID" value="MBT9144268.1"/>
    <property type="molecule type" value="Genomic_DNA"/>
</dbReference>
<evidence type="ECO:0000256" key="7">
    <source>
        <dbReference type="ARBA" id="ARBA00025162"/>
    </source>
</evidence>
<dbReference type="GO" id="GO:0003924">
    <property type="term" value="F:GTPase activity"/>
    <property type="evidence" value="ECO:0007669"/>
    <property type="project" value="UniProtKB-UniRule"/>
</dbReference>
<evidence type="ECO:0000256" key="2">
    <source>
        <dbReference type="ARBA" id="ARBA00020675"/>
    </source>
</evidence>
<feature type="domain" description="Tr-type G" evidence="10">
    <location>
        <begin position="102"/>
        <end position="269"/>
    </location>
</feature>
<dbReference type="InterPro" id="IPR027417">
    <property type="entry name" value="P-loop_NTPase"/>
</dbReference>
<dbReference type="Gene3D" id="1.10.10.2480">
    <property type="match status" value="1"/>
</dbReference>
<evidence type="ECO:0000256" key="1">
    <source>
        <dbReference type="ARBA" id="ARBA00007733"/>
    </source>
</evidence>
<comment type="caution">
    <text evidence="11">The sequence shown here is derived from an EMBL/GenBank/DDBJ whole genome shotgun (WGS) entry which is preliminary data.</text>
</comment>
<evidence type="ECO:0000256" key="3">
    <source>
        <dbReference type="ARBA" id="ARBA00022540"/>
    </source>
</evidence>
<dbReference type="PANTHER" id="PTHR43381:SF5">
    <property type="entry name" value="TR-TYPE G DOMAIN-CONTAINING PROTEIN"/>
    <property type="match status" value="1"/>
</dbReference>
<dbReference type="Proteomes" id="UP000811545">
    <property type="component" value="Unassembled WGS sequence"/>
</dbReference>
<dbReference type="InterPro" id="IPR000795">
    <property type="entry name" value="T_Tr_GTP-bd_dom"/>
</dbReference>
<keyword evidence="4 8" id="KW-0547">Nucleotide-binding</keyword>
<dbReference type="Pfam" id="PF04760">
    <property type="entry name" value="IF2_N"/>
    <property type="match status" value="1"/>
</dbReference>
<evidence type="ECO:0000256" key="8">
    <source>
        <dbReference type="HAMAP-Rule" id="MF_00100"/>
    </source>
</evidence>
<name>A0A9E2F663_PSYF1</name>
<dbReference type="PRINTS" id="PR00449">
    <property type="entry name" value="RASTRNSFRMNG"/>
</dbReference>
<dbReference type="Gene3D" id="3.40.50.10050">
    <property type="entry name" value="Translation initiation factor IF- 2, domain 3"/>
    <property type="match status" value="1"/>
</dbReference>
<evidence type="ECO:0000256" key="5">
    <source>
        <dbReference type="ARBA" id="ARBA00022917"/>
    </source>
</evidence>
<dbReference type="Pfam" id="PF00009">
    <property type="entry name" value="GTP_EFTU"/>
    <property type="match status" value="1"/>
</dbReference>
<dbReference type="HAMAP" id="MF_00100_B">
    <property type="entry name" value="IF_2_B"/>
    <property type="match status" value="1"/>
</dbReference>
<evidence type="ECO:0000256" key="6">
    <source>
        <dbReference type="ARBA" id="ARBA00023134"/>
    </source>
</evidence>
<dbReference type="Pfam" id="PF11987">
    <property type="entry name" value="IF-2"/>
    <property type="match status" value="1"/>
</dbReference>
<proteinExistence type="inferred from homology"/>
<dbReference type="CDD" id="cd03692">
    <property type="entry name" value="mtIF2_IVc"/>
    <property type="match status" value="1"/>
</dbReference>
<dbReference type="InterPro" id="IPR053905">
    <property type="entry name" value="EF-G-like_DII"/>
</dbReference>
<dbReference type="Gene3D" id="3.40.50.300">
    <property type="entry name" value="P-loop containing nucleotide triphosphate hydrolases"/>
    <property type="match status" value="1"/>
</dbReference>
<organism evidence="11 12">
    <name type="scientific">Psychracetigena formicireducens</name>
    <dbReference type="NCBI Taxonomy" id="2986056"/>
    <lineage>
        <taxon>Bacteria</taxon>
        <taxon>Bacillati</taxon>
        <taxon>Candidatus Lithacetigenota</taxon>
        <taxon>Candidatus Psychracetigena</taxon>
    </lineage>
</organism>
<accession>A0A9E2F663</accession>
<comment type="subcellular location">
    <subcellularLocation>
        <location evidence="8">Cytoplasm</location>
    </subcellularLocation>
</comment>
<dbReference type="Gene3D" id="2.40.30.10">
    <property type="entry name" value="Translation factors"/>
    <property type="match status" value="2"/>
</dbReference>
<dbReference type="PROSITE" id="PS51722">
    <property type="entry name" value="G_TR_2"/>
    <property type="match status" value="1"/>
</dbReference>
<dbReference type="NCBIfam" id="TIGR00487">
    <property type="entry name" value="IF-2"/>
    <property type="match status" value="1"/>
</dbReference>
<dbReference type="InterPro" id="IPR006847">
    <property type="entry name" value="IF2_N"/>
</dbReference>
<dbReference type="FunFam" id="3.40.50.10050:FF:000001">
    <property type="entry name" value="Translation initiation factor IF-2"/>
    <property type="match status" value="1"/>
</dbReference>
<feature type="binding site" evidence="8">
    <location>
        <begin position="157"/>
        <end position="161"/>
    </location>
    <ligand>
        <name>GTP</name>
        <dbReference type="ChEBI" id="CHEBI:37565"/>
    </ligand>
</feature>
<comment type="function">
    <text evidence="7 8 9">One of the essential components for the initiation of protein synthesis. Protects formylmethionyl-tRNA from spontaneous hydrolysis and promotes its binding to the 30S ribosomal subunits. Also involved in the hydrolysis of GTP during the formation of the 70S ribosomal complex.</text>
</comment>
<keyword evidence="8" id="KW-0963">Cytoplasm</keyword>
<dbReference type="InterPro" id="IPR000178">
    <property type="entry name" value="TF_IF2_bacterial-like"/>
</dbReference>
<comment type="similarity">
    <text evidence="1 8 9">Belongs to the TRAFAC class translation factor GTPase superfamily. Classic translation factor GTPase family. IF-2 subfamily.</text>
</comment>
<dbReference type="GO" id="GO:0005525">
    <property type="term" value="F:GTP binding"/>
    <property type="evidence" value="ECO:0007669"/>
    <property type="project" value="UniProtKB-KW"/>
</dbReference>
<sequence length="592" mass="64463">MSKLSPRELAKKNGLDVKEVIKALLSLGLKVAETSKKIDEDTTQMVIELLSKKETTPEPILDIPPTEASKTGIPPSIIKEVKIEKPTPPAKPEAKKETSIITKAPVVTVMGHVDHGKTTLLDTIRKTAVASGEVGGITQKIGAYEVKVKNKSITFIDTPGHEAFTSMRARGAQVTDLVLLVVAADEGIRPQTLEALNHAKAAKVPVMVVVNKIDKPGSDNQKIRQELSSYGLLPDVWGGDTVYVDVSAKVGTNIQELLEMVLTFTEILELKTDLGVPANGVIIESRMDKGRGPLATVILKEGILRIGDYIEADEVVGKTKSLVDSFGKQLKEALPSIPVEISGFEQIPPAGSLMRIITSKEARDKLSDQQKTPIEQTAKPLPSLDELIKRGEQERKTVDIILKTDSVGSMEALSQSILKLSHEGITPMILHQDIGGINSSDVNLAYVSRAVIVGFNVRPDPQANQLIEELNIPIKLYRIIYQALEDIENLLKGAVVKVEVEKVIGKARIQALFKVPKIGIVAGCLVTSGKAVRSSSVRVIRDGVVIREGKIASLRRFKDDAKEVPAGTECGIRLEGYQDFFENDEIEFFIKE</sequence>
<feature type="binding site" evidence="8">
    <location>
        <begin position="111"/>
        <end position="118"/>
    </location>
    <ligand>
        <name>GTP</name>
        <dbReference type="ChEBI" id="CHEBI:37565"/>
    </ligand>
</feature>
<reference evidence="11 12" key="1">
    <citation type="journal article" date="2021" name="bioRxiv">
        <title>Unique metabolic strategies in Hadean analogues reveal hints for primordial physiology.</title>
        <authorList>
            <person name="Nobu M.K."/>
            <person name="Nakai R."/>
            <person name="Tamazawa S."/>
            <person name="Mori H."/>
            <person name="Toyoda A."/>
            <person name="Ijiri A."/>
            <person name="Suzuki S."/>
            <person name="Kurokawa K."/>
            <person name="Kamagata Y."/>
            <person name="Tamaki H."/>
        </authorList>
    </citation>
    <scope>NUCLEOTIDE SEQUENCE [LARGE SCALE GENOMIC DNA]</scope>
    <source>
        <strain evidence="11">BS525</strain>
    </source>
</reference>
<evidence type="ECO:0000313" key="12">
    <source>
        <dbReference type="Proteomes" id="UP000811545"/>
    </source>
</evidence>
<dbReference type="InterPro" id="IPR023115">
    <property type="entry name" value="TIF_IF2_dom3"/>
</dbReference>
<gene>
    <name evidence="8 11" type="primary">infB</name>
    <name evidence="11" type="ORF">DDT42_00100</name>
</gene>
<dbReference type="PROSITE" id="PS01176">
    <property type="entry name" value="IF2"/>
    <property type="match status" value="1"/>
</dbReference>
<dbReference type="GO" id="GO:0005829">
    <property type="term" value="C:cytosol"/>
    <property type="evidence" value="ECO:0007669"/>
    <property type="project" value="TreeGrafter"/>
</dbReference>
<evidence type="ECO:0000313" key="11">
    <source>
        <dbReference type="EMBL" id="MBT9144268.1"/>
    </source>
</evidence>
<feature type="region of interest" description="G-domain" evidence="8">
    <location>
        <begin position="105"/>
        <end position="253"/>
    </location>
</feature>
<dbReference type="NCBIfam" id="TIGR00231">
    <property type="entry name" value="small_GTP"/>
    <property type="match status" value="1"/>
</dbReference>
<dbReference type="InterPro" id="IPR036925">
    <property type="entry name" value="TIF_IF2_dom3_sf"/>
</dbReference>
<evidence type="ECO:0000259" key="10">
    <source>
        <dbReference type="PROSITE" id="PS51722"/>
    </source>
</evidence>
<protein>
    <recommendedName>
        <fullName evidence="2 8">Translation initiation factor IF-2</fullName>
    </recommendedName>
</protein>
<dbReference type="InterPro" id="IPR044145">
    <property type="entry name" value="IF2_II"/>
</dbReference>
<dbReference type="CDD" id="cd01887">
    <property type="entry name" value="IF2_eIF5B"/>
    <property type="match status" value="1"/>
</dbReference>
<keyword evidence="6 8" id="KW-0342">GTP-binding</keyword>
<dbReference type="GO" id="GO:0003743">
    <property type="term" value="F:translation initiation factor activity"/>
    <property type="evidence" value="ECO:0007669"/>
    <property type="project" value="UniProtKB-UniRule"/>
</dbReference>
<evidence type="ECO:0000256" key="4">
    <source>
        <dbReference type="ARBA" id="ARBA00022741"/>
    </source>
</evidence>
<dbReference type="InterPro" id="IPR005225">
    <property type="entry name" value="Small_GTP-bd"/>
</dbReference>